<dbReference type="AlphaFoldDB" id="A0A1I1UEG5"/>
<keyword evidence="7" id="KW-1185">Reference proteome</keyword>
<dbReference type="CDD" id="cd16917">
    <property type="entry name" value="HATPase_UhpB-NarQ-NarX-like"/>
    <property type="match status" value="1"/>
</dbReference>
<organism evidence="6 7">
    <name type="scientific">Sulfitobacter brevis</name>
    <dbReference type="NCBI Taxonomy" id="74348"/>
    <lineage>
        <taxon>Bacteria</taxon>
        <taxon>Pseudomonadati</taxon>
        <taxon>Pseudomonadota</taxon>
        <taxon>Alphaproteobacteria</taxon>
        <taxon>Rhodobacterales</taxon>
        <taxon>Roseobacteraceae</taxon>
        <taxon>Sulfitobacter</taxon>
    </lineage>
</organism>
<keyword evidence="1" id="KW-0808">Transferase</keyword>
<evidence type="ECO:0000313" key="7">
    <source>
        <dbReference type="Proteomes" id="UP000198977"/>
    </source>
</evidence>
<dbReference type="SUPFAM" id="SSF55874">
    <property type="entry name" value="ATPase domain of HSP90 chaperone/DNA topoisomerase II/histidine kinase"/>
    <property type="match status" value="1"/>
</dbReference>
<feature type="domain" description="Histidine kinase" evidence="5">
    <location>
        <begin position="632"/>
        <end position="718"/>
    </location>
</feature>
<dbReference type="STRING" id="74348.SAMN04488523_10293"/>
<dbReference type="Proteomes" id="UP000198977">
    <property type="component" value="Unassembled WGS sequence"/>
</dbReference>
<keyword evidence="4" id="KW-0472">Membrane</keyword>
<evidence type="ECO:0000256" key="1">
    <source>
        <dbReference type="ARBA" id="ARBA00022679"/>
    </source>
</evidence>
<dbReference type="InterPro" id="IPR003594">
    <property type="entry name" value="HATPase_dom"/>
</dbReference>
<feature type="transmembrane region" description="Helical" evidence="4">
    <location>
        <begin position="242"/>
        <end position="261"/>
    </location>
</feature>
<feature type="transmembrane region" description="Helical" evidence="4">
    <location>
        <begin position="7"/>
        <end position="28"/>
    </location>
</feature>
<accession>A0A1I1UEG5</accession>
<keyword evidence="4" id="KW-1133">Transmembrane helix</keyword>
<proteinExistence type="predicted"/>
<dbReference type="SMART" id="SM00387">
    <property type="entry name" value="HATPase_c"/>
    <property type="match status" value="1"/>
</dbReference>
<feature type="transmembrane region" description="Helical" evidence="4">
    <location>
        <begin position="367"/>
        <end position="389"/>
    </location>
</feature>
<evidence type="ECO:0000256" key="4">
    <source>
        <dbReference type="SAM" id="Phobius"/>
    </source>
</evidence>
<keyword evidence="3" id="KW-0902">Two-component regulatory system</keyword>
<feature type="transmembrane region" description="Helical" evidence="4">
    <location>
        <begin position="303"/>
        <end position="325"/>
    </location>
</feature>
<sequence>MRRYFAPGAYFVGIVVVSVALALALVWLSTKQPWLGLGLTVSLDGDVVIDKIHRESVLPAALKGAQLLSIEPSQRSSASRLSFEPTDLIEEPDALKSAAALRRFFRRQDEMAAMLRAGPVEIVTVSSGAIESFTVEARATRPLADLPVKLWLQLGVALTGLLVGAWLVCLRVQDRAAWMFMLAGVGLAMASGSAAVYSARELALSLPVFATASRINSIGSLTFGIGVVTLFLMYPRRIVPRGLLLLPTVLIGGVIAFIQLADWPRYVGLMQDAIVAVMLVLLAAIMAQVVVNRRDPRARAMLGWFGLSIAIGAGAFVMTSVVPTLLNLPPFLEQSTAFLFFLLIYVGIAMGVLRYRLFDLGTYAFGLLFYGVGAALLLLLDAAFIFGFSLDRAPALGLALGIVGMAYLPVREVIARWLRRNRRLPAEVLYQRITEIAHAEAGPRQQALLQSFWADLFNPLHITPTTVVHDLTTKLENDGAILKLAPVAGLPGLELEWAHQGGRLFSSADLSRAKSLNTMIESSLRLHHEYVEAVAAERQRINRDMHDNIGVLLLGALHASKPDRKDHLIRQTMSDLREIISNPNQTSLPLPQLVADLRVEMLEHLDAARIVTQWHDEGLPSVELAPQVVHTLRSLLRETINNVIRHSSATAVDVSLAIADGGLRISVQDNGKGFKTDHVSTGNGLTNLASRVEQVGGRFAVATSPAGTLLSATLSLSPPMAAEPAAQIKPRAAE</sequence>
<feature type="transmembrane region" description="Helical" evidence="4">
    <location>
        <begin position="337"/>
        <end position="355"/>
    </location>
</feature>
<feature type="transmembrane region" description="Helical" evidence="4">
    <location>
        <begin position="273"/>
        <end position="291"/>
    </location>
</feature>
<feature type="transmembrane region" description="Helical" evidence="4">
    <location>
        <begin position="217"/>
        <end position="235"/>
    </location>
</feature>
<keyword evidence="2 6" id="KW-0418">Kinase</keyword>
<feature type="transmembrane region" description="Helical" evidence="4">
    <location>
        <begin position="150"/>
        <end position="170"/>
    </location>
</feature>
<keyword evidence="4" id="KW-0812">Transmembrane</keyword>
<dbReference type="InterPro" id="IPR036890">
    <property type="entry name" value="HATPase_C_sf"/>
</dbReference>
<reference evidence="6 7" key="1">
    <citation type="submission" date="2016-10" db="EMBL/GenBank/DDBJ databases">
        <authorList>
            <person name="de Groot N.N."/>
        </authorList>
    </citation>
    <scope>NUCLEOTIDE SEQUENCE [LARGE SCALE GENOMIC DNA]</scope>
    <source>
        <strain evidence="6 7">DSM 11443</strain>
    </source>
</reference>
<dbReference type="GO" id="GO:0016301">
    <property type="term" value="F:kinase activity"/>
    <property type="evidence" value="ECO:0007669"/>
    <property type="project" value="UniProtKB-KW"/>
</dbReference>
<evidence type="ECO:0000313" key="6">
    <source>
        <dbReference type="EMBL" id="SFD69221.1"/>
    </source>
</evidence>
<evidence type="ECO:0000256" key="3">
    <source>
        <dbReference type="ARBA" id="ARBA00023012"/>
    </source>
</evidence>
<feature type="transmembrane region" description="Helical" evidence="4">
    <location>
        <begin position="177"/>
        <end position="197"/>
    </location>
</feature>
<name>A0A1I1UEG5_9RHOB</name>
<dbReference type="Gene3D" id="3.30.565.10">
    <property type="entry name" value="Histidine kinase-like ATPase, C-terminal domain"/>
    <property type="match status" value="1"/>
</dbReference>
<evidence type="ECO:0000256" key="2">
    <source>
        <dbReference type="ARBA" id="ARBA00022777"/>
    </source>
</evidence>
<dbReference type="PROSITE" id="PS50109">
    <property type="entry name" value="HIS_KIN"/>
    <property type="match status" value="1"/>
</dbReference>
<dbReference type="InterPro" id="IPR005467">
    <property type="entry name" value="His_kinase_dom"/>
</dbReference>
<dbReference type="OrthoDB" id="9778496at2"/>
<evidence type="ECO:0000259" key="5">
    <source>
        <dbReference type="PROSITE" id="PS50109"/>
    </source>
</evidence>
<dbReference type="EMBL" id="FOMW01000002">
    <property type="protein sequence ID" value="SFD69221.1"/>
    <property type="molecule type" value="Genomic_DNA"/>
</dbReference>
<dbReference type="InterPro" id="IPR050482">
    <property type="entry name" value="Sensor_HK_TwoCompSys"/>
</dbReference>
<dbReference type="GO" id="GO:0000160">
    <property type="term" value="P:phosphorelay signal transduction system"/>
    <property type="evidence" value="ECO:0007669"/>
    <property type="project" value="UniProtKB-KW"/>
</dbReference>
<gene>
    <name evidence="6" type="ORF">SAMN04488523_10293</name>
</gene>
<protein>
    <submittedName>
        <fullName evidence="6">Histidine kinase-, DNA gyrase B-, and HSP90-like ATPase</fullName>
    </submittedName>
</protein>
<feature type="transmembrane region" description="Helical" evidence="4">
    <location>
        <begin position="395"/>
        <end position="414"/>
    </location>
</feature>
<dbReference type="Pfam" id="PF02518">
    <property type="entry name" value="HATPase_c"/>
    <property type="match status" value="1"/>
</dbReference>
<dbReference type="PANTHER" id="PTHR24421">
    <property type="entry name" value="NITRATE/NITRITE SENSOR PROTEIN NARX-RELATED"/>
    <property type="match status" value="1"/>
</dbReference>